<dbReference type="InterPro" id="IPR047817">
    <property type="entry name" value="ABC2_TM_bact-type"/>
</dbReference>
<dbReference type="PANTHER" id="PTHR43229">
    <property type="entry name" value="NODULATION PROTEIN J"/>
    <property type="match status" value="1"/>
</dbReference>
<dbReference type="PIRSF" id="PIRSF006648">
    <property type="entry name" value="DrrB"/>
    <property type="match status" value="1"/>
</dbReference>
<evidence type="ECO:0000256" key="4">
    <source>
        <dbReference type="ARBA" id="ARBA00023136"/>
    </source>
</evidence>
<dbReference type="GO" id="GO:0043190">
    <property type="term" value="C:ATP-binding cassette (ABC) transporter complex"/>
    <property type="evidence" value="ECO:0007669"/>
    <property type="project" value="InterPro"/>
</dbReference>
<dbReference type="PANTHER" id="PTHR43229:SF2">
    <property type="entry name" value="NODULATION PROTEIN J"/>
    <property type="match status" value="1"/>
</dbReference>
<keyword evidence="5" id="KW-0813">Transport</keyword>
<sequence length="277" mass="30331">MAGIVAIWQRDVLKFFRDRARLVGSFAMPFMFLILFGSGMSGAMKAMMGGTGASGPLRDFDFVEFMFPGIVGMAVFTTSIFSALSVVQDKEFGYMREILVSPISRMSIAIGKVLGGSTVAVFQGLLMMIFVPFIGLEINLSIILRLIPVMFLVAFVISSIGLLIASTLKTSQAFQMVIQILIFPMLFLSGAFFPLSGMPAWMNVLVKINPLTYAVDMFKKIILQADQMTPALKEAMGLNLSVFNHTITFTEEVLFMVAAGLIFIILATVSFSRTEAT</sequence>
<evidence type="ECO:0000256" key="2">
    <source>
        <dbReference type="ARBA" id="ARBA00022692"/>
    </source>
</evidence>
<dbReference type="RefSeq" id="WP_094265817.1">
    <property type="nucleotide sequence ID" value="NZ_NOWF01000014.1"/>
</dbReference>
<evidence type="ECO:0000256" key="1">
    <source>
        <dbReference type="ARBA" id="ARBA00004141"/>
    </source>
</evidence>
<gene>
    <name evidence="7" type="ORF">CHM34_17015</name>
</gene>
<feature type="transmembrane region" description="Helical" evidence="5">
    <location>
        <begin position="65"/>
        <end position="87"/>
    </location>
</feature>
<dbReference type="PRINTS" id="PR00164">
    <property type="entry name" value="ABC2TRNSPORT"/>
</dbReference>
<evidence type="ECO:0000313" key="8">
    <source>
        <dbReference type="Proteomes" id="UP000215459"/>
    </source>
</evidence>
<accession>A0A235B3Q6</accession>
<dbReference type="OrthoDB" id="9788252at2"/>
<dbReference type="EMBL" id="NOWF01000014">
    <property type="protein sequence ID" value="OYD06265.1"/>
    <property type="molecule type" value="Genomic_DNA"/>
</dbReference>
<feature type="transmembrane region" description="Helical" evidence="5">
    <location>
        <begin position="176"/>
        <end position="195"/>
    </location>
</feature>
<feature type="transmembrane region" description="Helical" evidence="5">
    <location>
        <begin position="253"/>
        <end position="271"/>
    </location>
</feature>
<comment type="similarity">
    <text evidence="5">Belongs to the ABC-2 integral membrane protein family.</text>
</comment>
<feature type="transmembrane region" description="Helical" evidence="5">
    <location>
        <begin position="20"/>
        <end position="40"/>
    </location>
</feature>
<dbReference type="PROSITE" id="PS51012">
    <property type="entry name" value="ABC_TM2"/>
    <property type="match status" value="1"/>
</dbReference>
<proteinExistence type="inferred from homology"/>
<dbReference type="GO" id="GO:0140359">
    <property type="term" value="F:ABC-type transporter activity"/>
    <property type="evidence" value="ECO:0007669"/>
    <property type="project" value="InterPro"/>
</dbReference>
<comment type="caution">
    <text evidence="7">The sequence shown here is derived from an EMBL/GenBank/DDBJ whole genome shotgun (WGS) entry which is preliminary data.</text>
</comment>
<keyword evidence="8" id="KW-1185">Reference proteome</keyword>
<feature type="transmembrane region" description="Helical" evidence="5">
    <location>
        <begin position="108"/>
        <end position="136"/>
    </location>
</feature>
<keyword evidence="3 5" id="KW-1133">Transmembrane helix</keyword>
<dbReference type="AlphaFoldDB" id="A0A235B3Q6"/>
<dbReference type="Pfam" id="PF01061">
    <property type="entry name" value="ABC2_membrane"/>
    <property type="match status" value="1"/>
</dbReference>
<evidence type="ECO:0000256" key="3">
    <source>
        <dbReference type="ARBA" id="ARBA00022989"/>
    </source>
</evidence>
<reference evidence="7 8" key="1">
    <citation type="submission" date="2017-07" db="EMBL/GenBank/DDBJ databases">
        <title>The genome sequence of Paludifilum halophilum highlights mechanisms for microbial adaptation to high salt environemnts.</title>
        <authorList>
            <person name="Belbahri L."/>
        </authorList>
    </citation>
    <scope>NUCLEOTIDE SEQUENCE [LARGE SCALE GENOMIC DNA]</scope>
    <source>
        <strain evidence="7 8">DSM 102817</strain>
    </source>
</reference>
<comment type="subcellular location">
    <subcellularLocation>
        <location evidence="5">Cell membrane</location>
        <topology evidence="5">Multi-pass membrane protein</topology>
    </subcellularLocation>
    <subcellularLocation>
        <location evidence="1">Membrane</location>
        <topology evidence="1">Multi-pass membrane protein</topology>
    </subcellularLocation>
</comment>
<keyword evidence="4 5" id="KW-0472">Membrane</keyword>
<feature type="transmembrane region" description="Helical" evidence="5">
    <location>
        <begin position="142"/>
        <end position="164"/>
    </location>
</feature>
<keyword evidence="5" id="KW-1003">Cell membrane</keyword>
<organism evidence="7 8">
    <name type="scientific">Paludifilum halophilum</name>
    <dbReference type="NCBI Taxonomy" id="1642702"/>
    <lineage>
        <taxon>Bacteria</taxon>
        <taxon>Bacillati</taxon>
        <taxon>Bacillota</taxon>
        <taxon>Bacilli</taxon>
        <taxon>Bacillales</taxon>
        <taxon>Thermoactinomycetaceae</taxon>
        <taxon>Paludifilum</taxon>
    </lineage>
</organism>
<protein>
    <recommendedName>
        <fullName evidence="5">Transport permease protein</fullName>
    </recommendedName>
</protein>
<name>A0A235B3Q6_9BACL</name>
<evidence type="ECO:0000259" key="6">
    <source>
        <dbReference type="PROSITE" id="PS51012"/>
    </source>
</evidence>
<keyword evidence="2 5" id="KW-0812">Transmembrane</keyword>
<evidence type="ECO:0000256" key="5">
    <source>
        <dbReference type="RuleBase" id="RU361157"/>
    </source>
</evidence>
<feature type="domain" description="ABC transmembrane type-2" evidence="6">
    <location>
        <begin position="20"/>
        <end position="274"/>
    </location>
</feature>
<dbReference type="InterPro" id="IPR051784">
    <property type="entry name" value="Nod_factor_ABC_transporter"/>
</dbReference>
<evidence type="ECO:0000313" key="7">
    <source>
        <dbReference type="EMBL" id="OYD06265.1"/>
    </source>
</evidence>
<dbReference type="Proteomes" id="UP000215459">
    <property type="component" value="Unassembled WGS sequence"/>
</dbReference>
<dbReference type="InterPro" id="IPR013525">
    <property type="entry name" value="ABC2_TM"/>
</dbReference>
<dbReference type="InterPro" id="IPR000412">
    <property type="entry name" value="ABC_2_transport"/>
</dbReference>